<dbReference type="Pfam" id="PF02852">
    <property type="entry name" value="Pyr_redox_dim"/>
    <property type="match status" value="1"/>
</dbReference>
<dbReference type="GO" id="GO:0004362">
    <property type="term" value="F:glutathione-disulfide reductase (NADPH) activity"/>
    <property type="evidence" value="ECO:0007669"/>
    <property type="project" value="UniProtKB-EC"/>
</dbReference>
<comment type="similarity">
    <text evidence="1">Belongs to the class-I pyridine nucleotide-disulfide oxidoreductase family.</text>
</comment>
<keyword evidence="2" id="KW-0285">Flavoprotein</keyword>
<feature type="binding site" evidence="4">
    <location>
        <position position="55"/>
    </location>
    <ligand>
        <name>FAD</name>
        <dbReference type="ChEBI" id="CHEBI:57692"/>
    </ligand>
</feature>
<feature type="disulfide bond" description="Redox-active" evidence="5">
    <location>
        <begin position="46"/>
        <end position="51"/>
    </location>
</feature>
<dbReference type="SUPFAM" id="SSF55424">
    <property type="entry name" value="FAD/NAD-linked reductases, dimerisation (C-terminal) domain"/>
    <property type="match status" value="1"/>
</dbReference>
<dbReference type="InterPro" id="IPR036188">
    <property type="entry name" value="FAD/NAD-bd_sf"/>
</dbReference>
<dbReference type="PANTHER" id="PTHR43014:SF5">
    <property type="entry name" value="GLUTATHIONE REDUCTASE (NADPH)"/>
    <property type="match status" value="1"/>
</dbReference>
<dbReference type="InterPro" id="IPR004099">
    <property type="entry name" value="Pyr_nucl-diS_OxRdtase_dimer"/>
</dbReference>
<dbReference type="EC" id="1.8.1.7" evidence="8"/>
<evidence type="ECO:0000313" key="8">
    <source>
        <dbReference type="EMBL" id="EFL95009.1"/>
    </source>
</evidence>
<dbReference type="HOGENOM" id="CLU_016755_2_0_9"/>
<dbReference type="Pfam" id="PF07992">
    <property type="entry name" value="Pyr_redox_2"/>
    <property type="match status" value="1"/>
</dbReference>
<dbReference type="EMBL" id="AEEG01000009">
    <property type="protein sequence ID" value="EFL95009.1"/>
    <property type="molecule type" value="Genomic_DNA"/>
</dbReference>
<keyword evidence="3 4" id="KW-0274">FAD</keyword>
<dbReference type="PRINTS" id="PR00411">
    <property type="entry name" value="PNDRDTASEI"/>
</dbReference>
<dbReference type="eggNOG" id="COG1249">
    <property type="taxonomic scope" value="Bacteria"/>
</dbReference>
<dbReference type="PANTHER" id="PTHR43014">
    <property type="entry name" value="MERCURIC REDUCTASE"/>
    <property type="match status" value="1"/>
</dbReference>
<organism evidence="8 9">
    <name type="scientific">Pediococcus acidilactici DSM 20284</name>
    <dbReference type="NCBI Taxonomy" id="862514"/>
    <lineage>
        <taxon>Bacteria</taxon>
        <taxon>Bacillati</taxon>
        <taxon>Bacillota</taxon>
        <taxon>Bacilli</taxon>
        <taxon>Lactobacillales</taxon>
        <taxon>Lactobacillaceae</taxon>
        <taxon>Pediococcus</taxon>
        <taxon>Pediococcus acidilactici group</taxon>
    </lineage>
</organism>
<feature type="domain" description="Pyridine nucleotide-disulphide oxidoreductase dimerisation" evidence="6">
    <location>
        <begin position="341"/>
        <end position="443"/>
    </location>
</feature>
<feature type="binding site" evidence="4">
    <location>
        <position position="304"/>
    </location>
    <ligand>
        <name>FAD</name>
        <dbReference type="ChEBI" id="CHEBI:57692"/>
    </ligand>
</feature>
<evidence type="ECO:0000256" key="3">
    <source>
        <dbReference type="ARBA" id="ARBA00022827"/>
    </source>
</evidence>
<feature type="binding site" evidence="4">
    <location>
        <position position="264"/>
    </location>
    <ligand>
        <name>NAD(+)</name>
        <dbReference type="ChEBI" id="CHEBI:57540"/>
    </ligand>
</feature>
<dbReference type="PIRSF" id="PIRSF000350">
    <property type="entry name" value="Mercury_reductase_MerA"/>
    <property type="match status" value="1"/>
</dbReference>
<evidence type="ECO:0000256" key="1">
    <source>
        <dbReference type="ARBA" id="ARBA00007532"/>
    </source>
</evidence>
<dbReference type="AlphaFoldDB" id="E0NHW1"/>
<keyword evidence="8" id="KW-0560">Oxidoreductase</keyword>
<evidence type="ECO:0000256" key="5">
    <source>
        <dbReference type="PIRSR" id="PIRSR000350-4"/>
    </source>
</evidence>
<dbReference type="SUPFAM" id="SSF51905">
    <property type="entry name" value="FAD/NAD(P)-binding domain"/>
    <property type="match status" value="1"/>
</dbReference>
<comment type="cofactor">
    <cofactor evidence="4">
        <name>FAD</name>
        <dbReference type="ChEBI" id="CHEBI:57692"/>
    </cofactor>
    <text evidence="4">Binds 1 FAD per subunit.</text>
</comment>
<protein>
    <submittedName>
        <fullName evidence="8">Pyridine nucleotide-disulfide oxidoreductase</fullName>
        <ecNumber evidence="8">1.8.1.7</ecNumber>
    </submittedName>
</protein>
<keyword evidence="4" id="KW-0547">Nucleotide-binding</keyword>
<dbReference type="InterPro" id="IPR016156">
    <property type="entry name" value="FAD/NAD-linked_Rdtase_dimer_sf"/>
</dbReference>
<reference evidence="8" key="1">
    <citation type="submission" date="2010-07" db="EMBL/GenBank/DDBJ databases">
        <authorList>
            <person name="Muzny D."/>
            <person name="Qin X."/>
            <person name="Deng J."/>
            <person name="Jiang H."/>
            <person name="Liu Y."/>
            <person name="Qu J."/>
            <person name="Song X.-Z."/>
            <person name="Zhang L."/>
            <person name="Thornton R."/>
            <person name="Coyle M."/>
            <person name="Francisco L."/>
            <person name="Jackson L."/>
            <person name="Javaid M."/>
            <person name="Korchina V."/>
            <person name="Kovar C."/>
            <person name="Mata R."/>
            <person name="Mathew T."/>
            <person name="Ngo R."/>
            <person name="Nguyen L."/>
            <person name="Nguyen N."/>
            <person name="Okwuonu G."/>
            <person name="Ongeri F."/>
            <person name="Pham C."/>
            <person name="Simmons D."/>
            <person name="Wilczek-Boney K."/>
            <person name="Hale W."/>
            <person name="Jakkamsetti A."/>
            <person name="Pham P."/>
            <person name="Ruth R."/>
            <person name="San Lucas F."/>
            <person name="Warren J."/>
            <person name="Zhang J."/>
            <person name="Zhao Z."/>
            <person name="Zhou C."/>
            <person name="Zhu D."/>
            <person name="Lee S."/>
            <person name="Bess C."/>
            <person name="Blankenburg K."/>
            <person name="Forbes L."/>
            <person name="Fu Q."/>
            <person name="Gubbala S."/>
            <person name="Hirani K."/>
            <person name="Jayaseelan J.C."/>
            <person name="Lara F."/>
            <person name="Munidasa M."/>
            <person name="Palculict T."/>
            <person name="Patil S."/>
            <person name="Pu L.-L."/>
            <person name="Saada N."/>
            <person name="Tang L."/>
            <person name="Weissenberger G."/>
            <person name="Zhu Y."/>
            <person name="Hemphill L."/>
            <person name="Shang Y."/>
            <person name="Youmans B."/>
            <person name="Ayvaz T."/>
            <person name="Ross M."/>
            <person name="Santibanez J."/>
            <person name="Aqrawi P."/>
            <person name="Gross S."/>
            <person name="Joshi V."/>
            <person name="Fowler G."/>
            <person name="Nazareth L."/>
            <person name="Reid J."/>
            <person name="Worley K."/>
            <person name="Petrosino J."/>
            <person name="Highlander S."/>
            <person name="Gibbs R."/>
        </authorList>
    </citation>
    <scope>NUCLEOTIDE SEQUENCE [LARGE SCALE GENOMIC DNA]</scope>
    <source>
        <strain evidence="8">DSM 20284</strain>
    </source>
</reference>
<feature type="binding site" evidence="4">
    <location>
        <begin position="177"/>
        <end position="184"/>
    </location>
    <ligand>
        <name>NAD(+)</name>
        <dbReference type="ChEBI" id="CHEBI:57540"/>
    </ligand>
</feature>
<evidence type="ECO:0000256" key="2">
    <source>
        <dbReference type="ARBA" id="ARBA00022630"/>
    </source>
</evidence>
<keyword evidence="9" id="KW-1185">Reference proteome</keyword>
<name>E0NHW1_PEDAC</name>
<dbReference type="PRINTS" id="PR00368">
    <property type="entry name" value="FADPNR"/>
</dbReference>
<dbReference type="Gene3D" id="3.30.390.30">
    <property type="match status" value="1"/>
</dbReference>
<comment type="caution">
    <text evidence="8">The sequence shown here is derived from an EMBL/GenBank/DDBJ whole genome shotgun (WGS) entry which is preliminary data.</text>
</comment>
<evidence type="ECO:0000313" key="9">
    <source>
        <dbReference type="Proteomes" id="UP000004470"/>
    </source>
</evidence>
<evidence type="ECO:0000256" key="4">
    <source>
        <dbReference type="PIRSR" id="PIRSR000350-3"/>
    </source>
</evidence>
<gene>
    <name evidence="8" type="primary">gshR</name>
    <name evidence="8" type="ORF">HMPREF0623_1877</name>
</gene>
<dbReference type="Gene3D" id="3.50.50.60">
    <property type="entry name" value="FAD/NAD(P)-binding domain"/>
    <property type="match status" value="2"/>
</dbReference>
<evidence type="ECO:0000259" key="6">
    <source>
        <dbReference type="Pfam" id="PF02852"/>
    </source>
</evidence>
<dbReference type="Proteomes" id="UP000004470">
    <property type="component" value="Unassembled WGS sequence"/>
</dbReference>
<feature type="domain" description="FAD/NAD(P)-binding" evidence="7">
    <location>
        <begin position="9"/>
        <end position="320"/>
    </location>
</feature>
<keyword evidence="4" id="KW-0520">NAD</keyword>
<proteinExistence type="inferred from homology"/>
<sequence length="450" mass="49258">MRGSIMEKFDVVIIGAGPAGLGLAYDLKQAGQTVAVVEENRWGGTCPNRGCDPKKVLMAAVEAKLRSRHLVGKGLENEPEIDWPSLMRFKETFTEPVSSSSRQGLVDAGITVLDGHAEFVDQHTLKVGEQRVESSQFVIATGQRPGRLSKIENEALMQTSTDFLAMPELPKRIALVGGGYIAFELAAIANAAGAEVHVIHHNDRPLKQFPAKSVKQFMEQLTKQGVQFHLNIDVTAIEKSAEGMTLRDDHQFSLPVDQVFVTAGRVPNLDTLNLEQAGVETAKNGIMVDDHLKTTASNIYAMGDVVAKAQPKLTPVAGFEAQYLAQLLTHQSSAAIAYPVIPTVVYGVPQLAKAGMEVATAQKDSQRYEVKDLDLTNWFTYRRIQDPDARATVVVDRQSQQVVGVVTMSSEAEHVINDLTWLINHGGSLSELQRQIFAYPTEASDLEYLR</sequence>
<evidence type="ECO:0000259" key="7">
    <source>
        <dbReference type="Pfam" id="PF07992"/>
    </source>
</evidence>
<dbReference type="InterPro" id="IPR001100">
    <property type="entry name" value="Pyr_nuc-diS_OxRdtase"/>
</dbReference>
<accession>E0NHW1</accession>
<dbReference type="GO" id="GO:0000166">
    <property type="term" value="F:nucleotide binding"/>
    <property type="evidence" value="ECO:0007669"/>
    <property type="project" value="UniProtKB-KW"/>
</dbReference>
<dbReference type="InterPro" id="IPR023753">
    <property type="entry name" value="FAD/NAD-binding_dom"/>
</dbReference>